<dbReference type="InterPro" id="IPR041489">
    <property type="entry name" value="PDZ_6"/>
</dbReference>
<dbReference type="InterPro" id="IPR051201">
    <property type="entry name" value="Chloro_Bact_Ser_Proteases"/>
</dbReference>
<keyword evidence="6 10" id="KW-0378">Hydrolase</keyword>
<feature type="signal peptide" evidence="8">
    <location>
        <begin position="1"/>
        <end position="22"/>
    </location>
</feature>
<dbReference type="RefSeq" id="WP_369311777.1">
    <property type="nucleotide sequence ID" value="NZ_JBEHZE010000001.1"/>
</dbReference>
<dbReference type="GO" id="GO:0016787">
    <property type="term" value="F:hydrolase activity"/>
    <property type="evidence" value="ECO:0007669"/>
    <property type="project" value="UniProtKB-KW"/>
</dbReference>
<evidence type="ECO:0000256" key="8">
    <source>
        <dbReference type="SAM" id="SignalP"/>
    </source>
</evidence>
<evidence type="ECO:0000256" key="1">
    <source>
        <dbReference type="ARBA" id="ARBA00004418"/>
    </source>
</evidence>
<dbReference type="InterPro" id="IPR001478">
    <property type="entry name" value="PDZ"/>
</dbReference>
<dbReference type="InterPro" id="IPR001940">
    <property type="entry name" value="Peptidase_S1C"/>
</dbReference>
<dbReference type="PRINTS" id="PR00834">
    <property type="entry name" value="PROTEASES2C"/>
</dbReference>
<organism evidence="10 11">
    <name type="scientific">Hyphococcus lacteus</name>
    <dbReference type="NCBI Taxonomy" id="3143536"/>
    <lineage>
        <taxon>Bacteria</taxon>
        <taxon>Pseudomonadati</taxon>
        <taxon>Pseudomonadota</taxon>
        <taxon>Alphaproteobacteria</taxon>
        <taxon>Parvularculales</taxon>
        <taxon>Parvularculaceae</taxon>
        <taxon>Hyphococcus</taxon>
    </lineage>
</organism>
<dbReference type="Pfam" id="PF17820">
    <property type="entry name" value="PDZ_6"/>
    <property type="match status" value="1"/>
</dbReference>
<keyword evidence="7" id="KW-0720">Serine protease</keyword>
<keyword evidence="11" id="KW-1185">Reference proteome</keyword>
<dbReference type="Proteomes" id="UP001560685">
    <property type="component" value="Unassembled WGS sequence"/>
</dbReference>
<sequence length="462" mass="48149">MARLGIVRGFLACFVASGSLLVADMGAVAAGRGAPDSFADLAEKLTPAVVNISSAQRSAGGKASGELAPLQRKFNQPAVSLGSGFIVDAAGLVVTNNHVIDNADDITVTLHDGREFAATVRGRDRETDLAVLQLDGGSTKFPFVSFGDSDAARVGDWVIAIGNPFGLGGTVTVGIVSARNRDINSGQYDDFIQTDAAINRGNSGGPLFDMSGKVVGVNTAIYSQTGGSVGVGFAVPADLADTVISQLLEHGETRRGWLGVSIDDVSAELAATLGLRSPKGALVTVVRPNSPASDAGLEPNDVILLFNRRDIGSVRDLTRAVADTQIGTTVPVEVLRDGRRIKVSVRVDRRETRMLASNSTGVLPASAAKGSGLTLQEATDDIRQAFGLPATVQGVVVTAVDPDSAAAIVLQPGDIILEIGWERVTRPSSAVDKLGKLRNLNSGPVQIYVQRGDLLFYESLRP</sequence>
<comment type="subcellular location">
    <subcellularLocation>
        <location evidence="1">Periplasm</location>
    </subcellularLocation>
</comment>
<keyword evidence="2" id="KW-0645">Protease</keyword>
<dbReference type="EC" id="3.4.21.107" evidence="10"/>
<dbReference type="InterPro" id="IPR036034">
    <property type="entry name" value="PDZ_sf"/>
</dbReference>
<evidence type="ECO:0000256" key="4">
    <source>
        <dbReference type="ARBA" id="ARBA00022737"/>
    </source>
</evidence>
<dbReference type="Gene3D" id="2.40.10.120">
    <property type="match status" value="1"/>
</dbReference>
<feature type="domain" description="PDZ" evidence="9">
    <location>
        <begin position="372"/>
        <end position="419"/>
    </location>
</feature>
<dbReference type="PANTHER" id="PTHR43343">
    <property type="entry name" value="PEPTIDASE S12"/>
    <property type="match status" value="1"/>
</dbReference>
<keyword evidence="5" id="KW-0574">Periplasm</keyword>
<dbReference type="SMART" id="SM00228">
    <property type="entry name" value="PDZ"/>
    <property type="match status" value="2"/>
</dbReference>
<evidence type="ECO:0000256" key="7">
    <source>
        <dbReference type="ARBA" id="ARBA00022825"/>
    </source>
</evidence>
<dbReference type="PANTHER" id="PTHR43343:SF3">
    <property type="entry name" value="PROTEASE DO-LIKE 8, CHLOROPLASTIC"/>
    <property type="match status" value="1"/>
</dbReference>
<proteinExistence type="predicted"/>
<evidence type="ECO:0000313" key="11">
    <source>
        <dbReference type="Proteomes" id="UP001560685"/>
    </source>
</evidence>
<evidence type="ECO:0000256" key="5">
    <source>
        <dbReference type="ARBA" id="ARBA00022764"/>
    </source>
</evidence>
<evidence type="ECO:0000256" key="2">
    <source>
        <dbReference type="ARBA" id="ARBA00022670"/>
    </source>
</evidence>
<dbReference type="SUPFAM" id="SSF50494">
    <property type="entry name" value="Trypsin-like serine proteases"/>
    <property type="match status" value="1"/>
</dbReference>
<dbReference type="Pfam" id="PF13180">
    <property type="entry name" value="PDZ_2"/>
    <property type="match status" value="1"/>
</dbReference>
<dbReference type="PROSITE" id="PS50106">
    <property type="entry name" value="PDZ"/>
    <property type="match status" value="2"/>
</dbReference>
<protein>
    <submittedName>
        <fullName evidence="10">Do family serine endopeptidase</fullName>
        <ecNumber evidence="10">3.4.21.107</ecNumber>
    </submittedName>
</protein>
<dbReference type="EMBL" id="JBEHZE010000001">
    <property type="protein sequence ID" value="MEX6632066.1"/>
    <property type="molecule type" value="Genomic_DNA"/>
</dbReference>
<reference evidence="10 11" key="1">
    <citation type="submission" date="2024-05" db="EMBL/GenBank/DDBJ databases">
        <title>Three bacterial strains, DH-69, EH-24, and ECK-19 isolated from coastal sediments.</title>
        <authorList>
            <person name="Ye Y.-Q."/>
            <person name="Du Z.-J."/>
        </authorList>
    </citation>
    <scope>NUCLEOTIDE SEQUENCE [LARGE SCALE GENOMIC DNA]</scope>
    <source>
        <strain evidence="10 11">ECK-19</strain>
    </source>
</reference>
<feature type="domain" description="PDZ" evidence="9">
    <location>
        <begin position="247"/>
        <end position="318"/>
    </location>
</feature>
<accession>A0ABV3YZV8</accession>
<keyword evidence="3 8" id="KW-0732">Signal</keyword>
<evidence type="ECO:0000256" key="6">
    <source>
        <dbReference type="ARBA" id="ARBA00022801"/>
    </source>
</evidence>
<evidence type="ECO:0000256" key="3">
    <source>
        <dbReference type="ARBA" id="ARBA00022729"/>
    </source>
</evidence>
<dbReference type="SUPFAM" id="SSF50156">
    <property type="entry name" value="PDZ domain-like"/>
    <property type="match status" value="2"/>
</dbReference>
<keyword evidence="4" id="KW-0677">Repeat</keyword>
<dbReference type="Gene3D" id="2.30.42.10">
    <property type="match status" value="2"/>
</dbReference>
<comment type="caution">
    <text evidence="10">The sequence shown here is derived from an EMBL/GenBank/DDBJ whole genome shotgun (WGS) entry which is preliminary data.</text>
</comment>
<evidence type="ECO:0000313" key="10">
    <source>
        <dbReference type="EMBL" id="MEX6632066.1"/>
    </source>
</evidence>
<dbReference type="CDD" id="cd10839">
    <property type="entry name" value="cpPDZ1_DegP-like"/>
    <property type="match status" value="1"/>
</dbReference>
<feature type="chain" id="PRO_5045847395" evidence="8">
    <location>
        <begin position="23"/>
        <end position="462"/>
    </location>
</feature>
<dbReference type="NCBIfam" id="TIGR02037">
    <property type="entry name" value="degP_htrA_DO"/>
    <property type="match status" value="1"/>
</dbReference>
<evidence type="ECO:0000259" key="9">
    <source>
        <dbReference type="PROSITE" id="PS50106"/>
    </source>
</evidence>
<gene>
    <name evidence="10" type="ORF">ABFZ84_00755</name>
</gene>
<name>A0ABV3YZV8_9PROT</name>
<dbReference type="InterPro" id="IPR011782">
    <property type="entry name" value="Pept_S1C_Do"/>
</dbReference>
<dbReference type="Pfam" id="PF13365">
    <property type="entry name" value="Trypsin_2"/>
    <property type="match status" value="1"/>
</dbReference>
<dbReference type="InterPro" id="IPR009003">
    <property type="entry name" value="Peptidase_S1_PA"/>
</dbReference>